<dbReference type="AlphaFoldDB" id="A0A317SXM5"/>
<organism evidence="3 4">
    <name type="scientific">Tuber magnatum</name>
    <name type="common">white Piedmont truffle</name>
    <dbReference type="NCBI Taxonomy" id="42249"/>
    <lineage>
        <taxon>Eukaryota</taxon>
        <taxon>Fungi</taxon>
        <taxon>Dikarya</taxon>
        <taxon>Ascomycota</taxon>
        <taxon>Pezizomycotina</taxon>
        <taxon>Pezizomycetes</taxon>
        <taxon>Pezizales</taxon>
        <taxon>Tuberaceae</taxon>
        <taxon>Tuber</taxon>
    </lineage>
</organism>
<comment type="caution">
    <text evidence="3">The sequence shown here is derived from an EMBL/GenBank/DDBJ whole genome shotgun (WGS) entry which is preliminary data.</text>
</comment>
<sequence>MPSHVTKKRRTSATADAKNKTIPAEGINKPASPSASSSSDSESSTGADTVDLNRASEGSDSEANKYPLSSSPGATDSEDDSNSDDNLSDLLTSTPHPTKKRKRNDPGVFSTTMSKILSSHLTTTARRDPVLVRAKHSAVGVDESKIETKARRVLREEKRKELEKGRVREVVPKDDDEAARKALELEKRLRKTAQRGVIKLFNAVRAAQIKGEEGSRAVKREGVVGLAKREEKVTEMSKQGFLSLIQSGGK</sequence>
<dbReference type="Pfam" id="PF07890">
    <property type="entry name" value="Rrp15p"/>
    <property type="match status" value="1"/>
</dbReference>
<protein>
    <submittedName>
        <fullName evidence="3">Rrp15p-domain-containing protein</fullName>
    </submittedName>
</protein>
<feature type="region of interest" description="Disordered" evidence="2">
    <location>
        <begin position="1"/>
        <end position="113"/>
    </location>
</feature>
<feature type="compositionally biased region" description="Low complexity" evidence="2">
    <location>
        <begin position="30"/>
        <end position="44"/>
    </location>
</feature>
<name>A0A317SXM5_9PEZI</name>
<dbReference type="Proteomes" id="UP000246991">
    <property type="component" value="Unassembled WGS sequence"/>
</dbReference>
<comment type="similarity">
    <text evidence="1">Belongs to the RRP15 family.</text>
</comment>
<gene>
    <name evidence="3" type="ORF">C7212DRAFT_292093</name>
</gene>
<feature type="compositionally biased region" description="Acidic residues" evidence="2">
    <location>
        <begin position="76"/>
        <end position="87"/>
    </location>
</feature>
<accession>A0A317SXM5</accession>
<dbReference type="STRING" id="42249.A0A317SXM5"/>
<dbReference type="InterPro" id="IPR012459">
    <property type="entry name" value="Rrp15"/>
</dbReference>
<dbReference type="GO" id="GO:0030687">
    <property type="term" value="C:preribosome, large subunit precursor"/>
    <property type="evidence" value="ECO:0007669"/>
    <property type="project" value="TreeGrafter"/>
</dbReference>
<evidence type="ECO:0000256" key="2">
    <source>
        <dbReference type="SAM" id="MobiDB-lite"/>
    </source>
</evidence>
<dbReference type="EMBL" id="PYWC01000014">
    <property type="protein sequence ID" value="PWW78600.1"/>
    <property type="molecule type" value="Genomic_DNA"/>
</dbReference>
<dbReference type="GO" id="GO:0000460">
    <property type="term" value="P:maturation of 5.8S rRNA"/>
    <property type="evidence" value="ECO:0007669"/>
    <property type="project" value="TreeGrafter"/>
</dbReference>
<feature type="compositionally biased region" description="Basic residues" evidence="2">
    <location>
        <begin position="1"/>
        <end position="11"/>
    </location>
</feature>
<keyword evidence="4" id="KW-1185">Reference proteome</keyword>
<evidence type="ECO:0000313" key="3">
    <source>
        <dbReference type="EMBL" id="PWW78600.1"/>
    </source>
</evidence>
<dbReference type="PANTHER" id="PTHR13245">
    <property type="entry name" value="RRP15-LIKE PROTEIN"/>
    <property type="match status" value="1"/>
</dbReference>
<reference evidence="3 4" key="1">
    <citation type="submission" date="2018-03" db="EMBL/GenBank/DDBJ databases">
        <title>Genomes of Pezizomycetes fungi and the evolution of truffles.</title>
        <authorList>
            <person name="Murat C."/>
            <person name="Payen T."/>
            <person name="Noel B."/>
            <person name="Kuo A."/>
            <person name="Martin F.M."/>
        </authorList>
    </citation>
    <scope>NUCLEOTIDE SEQUENCE [LARGE SCALE GENOMIC DNA]</scope>
    <source>
        <strain evidence="3">091103-1</strain>
    </source>
</reference>
<evidence type="ECO:0000256" key="1">
    <source>
        <dbReference type="ARBA" id="ARBA00007462"/>
    </source>
</evidence>
<dbReference type="PANTHER" id="PTHR13245:SF14">
    <property type="entry name" value="RRP15-LIKE PROTEIN"/>
    <property type="match status" value="1"/>
</dbReference>
<evidence type="ECO:0000313" key="4">
    <source>
        <dbReference type="Proteomes" id="UP000246991"/>
    </source>
</evidence>
<dbReference type="GO" id="GO:0000470">
    <property type="term" value="P:maturation of LSU-rRNA"/>
    <property type="evidence" value="ECO:0007669"/>
    <property type="project" value="TreeGrafter"/>
</dbReference>
<dbReference type="OrthoDB" id="20949at2759"/>
<proteinExistence type="inferred from homology"/>